<organism evidence="1 2">
    <name type="scientific">Streptomyces actinomycinicus</name>
    <dbReference type="NCBI Taxonomy" id="1695166"/>
    <lineage>
        <taxon>Bacteria</taxon>
        <taxon>Bacillati</taxon>
        <taxon>Actinomycetota</taxon>
        <taxon>Actinomycetes</taxon>
        <taxon>Kitasatosporales</taxon>
        <taxon>Streptomycetaceae</taxon>
        <taxon>Streptomyces</taxon>
    </lineage>
</organism>
<reference evidence="1" key="1">
    <citation type="submission" date="2021-01" db="EMBL/GenBank/DDBJ databases">
        <title>WGS of actinomycetes isolated from Thailand.</title>
        <authorList>
            <person name="Thawai C."/>
        </authorList>
    </citation>
    <scope>NUCLEOTIDE SEQUENCE</scope>
    <source>
        <strain evidence="1">RCU-197</strain>
    </source>
</reference>
<protein>
    <submittedName>
        <fullName evidence="1">Uncharacterized protein</fullName>
    </submittedName>
</protein>
<proteinExistence type="predicted"/>
<comment type="caution">
    <text evidence="1">The sequence shown here is derived from an EMBL/GenBank/DDBJ whole genome shotgun (WGS) entry which is preliminary data.</text>
</comment>
<sequence length="552" mass="61857">MSGNAETNVRIAPSALEALTQIMARHGTSRDATIRRLLTEHVALQEQRHPEDRMTHISTVLRYPPPPRWRGDPRHDVPLRVRAPASLLVRARAVSLQLPGQHPRAHRDYQSRLLTDAVTTAIAQAEPFTDPFLTGLLPLLRHGAALGLWRLAVAASSTAPEKAWLKEAEVVRAGHRLSSTPQDPDDQHLLRVAEALELNEAWHATKRFRMATAAARRFLTGPGAEDVEQALYEQGDAWNTVYKEWLKTDWEGRPFRRRHGITSYDWTGRGGAAVWRAERRVNLEYFEDWLVGRTKGDPAAGVMEESGTPLWLLRTPAAWCARAPRSASRHACELYASWVADGSLLAFPYRSRQAFWPLQRQQGTSGFEPVPGFEPVAAAAAGLHPDKVTGFIEAVLIDWNHTFAEEPSVRVALDLPADRARRFGFITAEEQHRAMAEARATTLKVMDDVIAWAAGKEASPLHLLKLKDARGNAPEFHRLTRNYPRHKRPKFHVARATWTWPGGSVAAELAAGTPPDLVQWLATAAHSRSSLILEQAMEQAWHRAFDQYGFRM</sequence>
<dbReference type="Proteomes" id="UP000661858">
    <property type="component" value="Unassembled WGS sequence"/>
</dbReference>
<dbReference type="EMBL" id="JAERRK010000033">
    <property type="protein sequence ID" value="MBL1087442.1"/>
    <property type="molecule type" value="Genomic_DNA"/>
</dbReference>
<keyword evidence="2" id="KW-1185">Reference proteome</keyword>
<dbReference type="RefSeq" id="WP_201843985.1">
    <property type="nucleotide sequence ID" value="NZ_JAERRK010000033.1"/>
</dbReference>
<evidence type="ECO:0000313" key="1">
    <source>
        <dbReference type="EMBL" id="MBL1087442.1"/>
    </source>
</evidence>
<name>A0A937EQ12_9ACTN</name>
<evidence type="ECO:0000313" key="2">
    <source>
        <dbReference type="Proteomes" id="UP000661858"/>
    </source>
</evidence>
<dbReference type="AlphaFoldDB" id="A0A937EQ12"/>
<accession>A0A937EQ12</accession>
<gene>
    <name evidence="1" type="ORF">JK359_36755</name>
</gene>